<proteinExistence type="predicted"/>
<evidence type="ECO:0000256" key="1">
    <source>
        <dbReference type="ARBA" id="ARBA00022553"/>
    </source>
</evidence>
<dbReference type="InterPro" id="IPR011006">
    <property type="entry name" value="CheY-like_superfamily"/>
</dbReference>
<dbReference type="EMBL" id="CP067136">
    <property type="protein sequence ID" value="WCR08631.1"/>
    <property type="molecule type" value="Genomic_DNA"/>
</dbReference>
<name>A0ABY7SRC2_9RHOB</name>
<sequence>MQTEMTTTPGETLPLWQASLPGRPLAGLTVLVVEDSRFASEAVRLLCLRSGARIRRADCLRSAARHLQTYRPSVVIVDMGLPDGDGADLIRQIATAEPRVPVLLGISGDPLLHDAALEAGADGFLSKPIESLAVFQQMILSALPAQSKRGGLRALPDDVIQPDASSLRDDLIHVAEILSDSQDTSAVDYIARFLAGVARSAHDPALEEAASALARDHQAGHALAGDLVRISGMVQDRLARVAEI</sequence>
<feature type="domain" description="Response regulatory" evidence="3">
    <location>
        <begin position="29"/>
        <end position="142"/>
    </location>
</feature>
<dbReference type="PANTHER" id="PTHR44591">
    <property type="entry name" value="STRESS RESPONSE REGULATOR PROTEIN 1"/>
    <property type="match status" value="1"/>
</dbReference>
<evidence type="ECO:0000313" key="5">
    <source>
        <dbReference type="Proteomes" id="UP001219349"/>
    </source>
</evidence>
<dbReference type="Pfam" id="PF00072">
    <property type="entry name" value="Response_reg"/>
    <property type="match status" value="1"/>
</dbReference>
<dbReference type="Proteomes" id="UP001219349">
    <property type="component" value="Chromosome"/>
</dbReference>
<organism evidence="4 5">
    <name type="scientific">Paracoccus fistulariae</name>
    <dbReference type="NCBI Taxonomy" id="658446"/>
    <lineage>
        <taxon>Bacteria</taxon>
        <taxon>Pseudomonadati</taxon>
        <taxon>Pseudomonadota</taxon>
        <taxon>Alphaproteobacteria</taxon>
        <taxon>Rhodobacterales</taxon>
        <taxon>Paracoccaceae</taxon>
        <taxon>Paracoccus</taxon>
    </lineage>
</organism>
<dbReference type="CDD" id="cd00156">
    <property type="entry name" value="REC"/>
    <property type="match status" value="1"/>
</dbReference>
<dbReference type="InterPro" id="IPR050595">
    <property type="entry name" value="Bact_response_regulator"/>
</dbReference>
<dbReference type="PROSITE" id="PS50110">
    <property type="entry name" value="RESPONSE_REGULATORY"/>
    <property type="match status" value="1"/>
</dbReference>
<dbReference type="PANTHER" id="PTHR44591:SF3">
    <property type="entry name" value="RESPONSE REGULATORY DOMAIN-CONTAINING PROTEIN"/>
    <property type="match status" value="1"/>
</dbReference>
<accession>A0ABY7SRC2</accession>
<gene>
    <name evidence="4" type="ORF">JHX87_07485</name>
</gene>
<protein>
    <submittedName>
        <fullName evidence="4">Response regulator</fullName>
    </submittedName>
</protein>
<dbReference type="SMART" id="SM00448">
    <property type="entry name" value="REC"/>
    <property type="match status" value="1"/>
</dbReference>
<dbReference type="Gene3D" id="3.40.50.2300">
    <property type="match status" value="1"/>
</dbReference>
<evidence type="ECO:0000256" key="2">
    <source>
        <dbReference type="PROSITE-ProRule" id="PRU00169"/>
    </source>
</evidence>
<keyword evidence="5" id="KW-1185">Reference proteome</keyword>
<keyword evidence="1 2" id="KW-0597">Phosphoprotein</keyword>
<reference evidence="4 5" key="1">
    <citation type="submission" date="2021-01" db="EMBL/GenBank/DDBJ databases">
        <title>Biogeographic distribution of Paracoccus.</title>
        <authorList>
            <person name="Hollensteiner J."/>
            <person name="Leineberger J."/>
            <person name="Brinkhoff T."/>
            <person name="Daniel R."/>
        </authorList>
    </citation>
    <scope>NUCLEOTIDE SEQUENCE [LARGE SCALE GENOMIC DNA]</scope>
    <source>
        <strain evidence="4 5">KCTC 22803</strain>
    </source>
</reference>
<dbReference type="SUPFAM" id="SSF52172">
    <property type="entry name" value="CheY-like"/>
    <property type="match status" value="1"/>
</dbReference>
<evidence type="ECO:0000313" key="4">
    <source>
        <dbReference type="EMBL" id="WCR08631.1"/>
    </source>
</evidence>
<evidence type="ECO:0000259" key="3">
    <source>
        <dbReference type="PROSITE" id="PS50110"/>
    </source>
</evidence>
<dbReference type="InterPro" id="IPR001789">
    <property type="entry name" value="Sig_transdc_resp-reg_receiver"/>
</dbReference>
<feature type="modified residue" description="4-aspartylphosphate" evidence="2">
    <location>
        <position position="78"/>
    </location>
</feature>